<evidence type="ECO:0000313" key="15">
    <source>
        <dbReference type="EMBL" id="GAA2224249.1"/>
    </source>
</evidence>
<dbReference type="SUPFAM" id="SSF142764">
    <property type="entry name" value="YgbK-like"/>
    <property type="match status" value="1"/>
</dbReference>
<comment type="catalytic activity">
    <reaction evidence="8">
        <text>3-dehydro-D-erythronate + ATP = 3-dehydro-4-O-phospho-D-erythronate + ADP + H(+)</text>
        <dbReference type="Rhea" id="RHEA:52556"/>
        <dbReference type="ChEBI" id="CHEBI:15378"/>
        <dbReference type="ChEBI" id="CHEBI:30616"/>
        <dbReference type="ChEBI" id="CHEBI:57958"/>
        <dbReference type="ChEBI" id="CHEBI:136593"/>
        <dbReference type="ChEBI" id="CHEBI:456216"/>
        <dbReference type="EC" id="2.7.1.217"/>
    </reaction>
</comment>
<evidence type="ECO:0000256" key="10">
    <source>
        <dbReference type="ARBA" id="ARBA00039095"/>
    </source>
</evidence>
<evidence type="ECO:0000256" key="11">
    <source>
        <dbReference type="ARBA" id="ARBA00039461"/>
    </source>
</evidence>
<reference evidence="15 16" key="1">
    <citation type="journal article" date="2019" name="Int. J. Syst. Evol. Microbiol.">
        <title>The Global Catalogue of Microorganisms (GCM) 10K type strain sequencing project: providing services to taxonomists for standard genome sequencing and annotation.</title>
        <authorList>
            <consortium name="The Broad Institute Genomics Platform"/>
            <consortium name="The Broad Institute Genome Sequencing Center for Infectious Disease"/>
            <person name="Wu L."/>
            <person name="Ma J."/>
        </authorList>
    </citation>
    <scope>NUCLEOTIDE SEQUENCE [LARGE SCALE GENOMIC DNA]</scope>
    <source>
        <strain evidence="15 16">JCM 16117</strain>
    </source>
</reference>
<dbReference type="Pfam" id="PF17042">
    <property type="entry name" value="NBD_C"/>
    <property type="match status" value="1"/>
</dbReference>
<dbReference type="Gene3D" id="3.40.980.20">
    <property type="entry name" value="Four-carbon acid sugar kinase, nucleotide binding domain"/>
    <property type="match status" value="1"/>
</dbReference>
<dbReference type="GO" id="GO:0016301">
    <property type="term" value="F:kinase activity"/>
    <property type="evidence" value="ECO:0007669"/>
    <property type="project" value="UniProtKB-KW"/>
</dbReference>
<proteinExistence type="inferred from homology"/>
<name>A0ABN3D8M1_9MICO</name>
<dbReference type="Gene3D" id="3.40.50.10840">
    <property type="entry name" value="Putative sugar-binding, N-terminal domain"/>
    <property type="match status" value="1"/>
</dbReference>
<dbReference type="EC" id="2.7.1.217" evidence="10"/>
<comment type="similarity">
    <text evidence="1">Belongs to the four-carbon acid sugar kinase family.</text>
</comment>
<dbReference type="InterPro" id="IPR050007">
    <property type="entry name" value="OtnK"/>
</dbReference>
<keyword evidence="2" id="KW-0808">Transferase</keyword>
<evidence type="ECO:0000256" key="12">
    <source>
        <dbReference type="ARBA" id="ARBA00041377"/>
    </source>
</evidence>
<keyword evidence="4 15" id="KW-0418">Kinase</keyword>
<comment type="catalytic activity">
    <reaction evidence="7">
        <text>3-dehydro-L-erythronate + ATP = 3-dehydro-4-O-phospho-L-erythronate + ADP + H(+)</text>
        <dbReference type="Rhea" id="RHEA:52552"/>
        <dbReference type="ChEBI" id="CHEBI:15378"/>
        <dbReference type="ChEBI" id="CHEBI:30616"/>
        <dbReference type="ChEBI" id="CHEBI:136592"/>
        <dbReference type="ChEBI" id="CHEBI:136670"/>
        <dbReference type="ChEBI" id="CHEBI:456216"/>
        <dbReference type="EC" id="2.7.1.217"/>
    </reaction>
</comment>
<dbReference type="NCBIfam" id="NF043035">
    <property type="entry name" value="OxoTetrKin"/>
    <property type="match status" value="1"/>
</dbReference>
<evidence type="ECO:0000256" key="8">
    <source>
        <dbReference type="ARBA" id="ARBA00036346"/>
    </source>
</evidence>
<comment type="caution">
    <text evidence="15">The sequence shown here is derived from an EMBL/GenBank/DDBJ whole genome shotgun (WGS) entry which is preliminary data.</text>
</comment>
<dbReference type="InterPro" id="IPR042213">
    <property type="entry name" value="NBD_C_sf"/>
</dbReference>
<dbReference type="EMBL" id="BAAAQY010000001">
    <property type="protein sequence ID" value="GAA2224249.1"/>
    <property type="molecule type" value="Genomic_DNA"/>
</dbReference>
<organism evidence="15 16">
    <name type="scientific">Herbiconiux moechotypicola</name>
    <dbReference type="NCBI Taxonomy" id="637393"/>
    <lineage>
        <taxon>Bacteria</taxon>
        <taxon>Bacillati</taxon>
        <taxon>Actinomycetota</taxon>
        <taxon>Actinomycetes</taxon>
        <taxon>Micrococcales</taxon>
        <taxon>Microbacteriaceae</taxon>
        <taxon>Herbiconiux</taxon>
    </lineage>
</organism>
<dbReference type="InterPro" id="IPR010737">
    <property type="entry name" value="4-carb_acid_sugar_kinase_N"/>
</dbReference>
<accession>A0ABN3D8M1</accession>
<evidence type="ECO:0000256" key="1">
    <source>
        <dbReference type="ARBA" id="ARBA00005715"/>
    </source>
</evidence>
<protein>
    <recommendedName>
        <fullName evidence="11">3-oxo-tetronate kinase</fullName>
        <ecNumber evidence="10">2.7.1.217</ecNumber>
    </recommendedName>
    <alternativeName>
        <fullName evidence="12">3-dehydrotetronate 4-kinase</fullName>
    </alternativeName>
</protein>
<feature type="domain" description="Four-carbon acid sugar kinase nucleotide binding" evidence="14">
    <location>
        <begin position="248"/>
        <end position="409"/>
    </location>
</feature>
<feature type="domain" description="Four-carbon acid sugar kinase N-terminal" evidence="13">
    <location>
        <begin position="4"/>
        <end position="226"/>
    </location>
</feature>
<evidence type="ECO:0000256" key="5">
    <source>
        <dbReference type="ARBA" id="ARBA00022840"/>
    </source>
</evidence>
<evidence type="ECO:0000256" key="7">
    <source>
        <dbReference type="ARBA" id="ARBA00035898"/>
    </source>
</evidence>
<dbReference type="RefSeq" id="WP_259477611.1">
    <property type="nucleotide sequence ID" value="NZ_BAAAQY010000001.1"/>
</dbReference>
<evidence type="ECO:0000256" key="2">
    <source>
        <dbReference type="ARBA" id="ARBA00022679"/>
    </source>
</evidence>
<comment type="function">
    <text evidence="9">Catalyzes the ATP-dependent phosphorylation of 3-oxo-tetronate to 3-oxo-tetronate 4-phosphate.</text>
</comment>
<evidence type="ECO:0000256" key="6">
    <source>
        <dbReference type="ARBA" id="ARBA00023277"/>
    </source>
</evidence>
<keyword evidence="3" id="KW-0547">Nucleotide-binding</keyword>
<dbReference type="Pfam" id="PF07005">
    <property type="entry name" value="SBD_N"/>
    <property type="match status" value="1"/>
</dbReference>
<keyword evidence="5" id="KW-0067">ATP-binding</keyword>
<keyword evidence="6" id="KW-0119">Carbohydrate metabolism</keyword>
<gene>
    <name evidence="15" type="ORF">GCM10009851_04540</name>
</gene>
<dbReference type="Proteomes" id="UP001500929">
    <property type="component" value="Unassembled WGS sequence"/>
</dbReference>
<dbReference type="InterPro" id="IPR037051">
    <property type="entry name" value="4-carb_acid_sugar_kinase_N_sf"/>
</dbReference>
<evidence type="ECO:0000256" key="3">
    <source>
        <dbReference type="ARBA" id="ARBA00022741"/>
    </source>
</evidence>
<sequence length="417" mass="42962">MIRLAAIADDFTGATDLATSLRERGLRVAVVLGAEAVPSSAEAKGLDAVIVALKSRTAPVAEAVSVSLDSVRALRELEPGQYFVKYCSTFDSTSAGNIGPVLDAVLGELGERRTVVVPAFPDNARTVFQGHLFVGGELLSDSPMRHHPLTPMTESRVSALLTPQTSHPVTEVSVDSVWAGADALRDTLDALPDSYVVVDATTNADLETIQAATTSWRVLSGSAGLAFGMRGDHDPANQRFDAPEGRRLVVCGSASAKTREQIAAALAAGAAGFKLDVQRLLADPGAVVAEVSAWLAGLDPEVVPVVYSVATLDDIRDASHDAAPAVEGVLSRVVVDAVARLGVRRVIVAGGETSGAVTTALGCTRLLIGPQIAPGVCWSLSTTGAASGSPGTPVALALKSGNFGSTDMFSTAWEALS</sequence>
<keyword evidence="16" id="KW-1185">Reference proteome</keyword>
<evidence type="ECO:0000259" key="14">
    <source>
        <dbReference type="Pfam" id="PF17042"/>
    </source>
</evidence>
<dbReference type="InterPro" id="IPR031475">
    <property type="entry name" value="NBD_C"/>
</dbReference>
<evidence type="ECO:0000313" key="16">
    <source>
        <dbReference type="Proteomes" id="UP001500929"/>
    </source>
</evidence>
<evidence type="ECO:0000256" key="9">
    <source>
        <dbReference type="ARBA" id="ARBA00037335"/>
    </source>
</evidence>
<evidence type="ECO:0000256" key="4">
    <source>
        <dbReference type="ARBA" id="ARBA00022777"/>
    </source>
</evidence>
<evidence type="ECO:0000259" key="13">
    <source>
        <dbReference type="Pfam" id="PF07005"/>
    </source>
</evidence>